<feature type="transmembrane region" description="Helical" evidence="2">
    <location>
        <begin position="595"/>
        <end position="615"/>
    </location>
</feature>
<organism evidence="4 5">
    <name type="scientific">Herbiconiux aconitum</name>
    <dbReference type="NCBI Taxonomy" id="2970913"/>
    <lineage>
        <taxon>Bacteria</taxon>
        <taxon>Bacillati</taxon>
        <taxon>Actinomycetota</taxon>
        <taxon>Actinomycetes</taxon>
        <taxon>Micrococcales</taxon>
        <taxon>Microbacteriaceae</taxon>
        <taxon>Herbiconiux</taxon>
    </lineage>
</organism>
<feature type="transmembrane region" description="Helical" evidence="2">
    <location>
        <begin position="895"/>
        <end position="920"/>
    </location>
</feature>
<feature type="region of interest" description="Disordered" evidence="1">
    <location>
        <begin position="826"/>
        <end position="847"/>
    </location>
</feature>
<dbReference type="Pfam" id="PF09972">
    <property type="entry name" value="DUF2207"/>
    <property type="match status" value="1"/>
</dbReference>
<keyword evidence="2" id="KW-0812">Transmembrane</keyword>
<feature type="transmembrane region" description="Helical" evidence="2">
    <location>
        <begin position="932"/>
        <end position="953"/>
    </location>
</feature>
<name>A0ABT2GUW3_9MICO</name>
<feature type="transmembrane region" description="Helical" evidence="2">
    <location>
        <begin position="58"/>
        <end position="78"/>
    </location>
</feature>
<dbReference type="Proteomes" id="UP001165584">
    <property type="component" value="Unassembled WGS sequence"/>
</dbReference>
<feature type="transmembrane region" description="Helical" evidence="2">
    <location>
        <begin position="338"/>
        <end position="358"/>
    </location>
</feature>
<feature type="domain" description="DUF2207" evidence="3">
    <location>
        <begin position="103"/>
        <end position="264"/>
    </location>
</feature>
<dbReference type="InterPro" id="IPR018702">
    <property type="entry name" value="DUF2207"/>
</dbReference>
<evidence type="ECO:0000259" key="3">
    <source>
        <dbReference type="Pfam" id="PF09972"/>
    </source>
</evidence>
<evidence type="ECO:0000313" key="5">
    <source>
        <dbReference type="Proteomes" id="UP001165584"/>
    </source>
</evidence>
<sequence>MTGEAHDDAVRADDEPPPDHIPDPRPKPTPLWALLSRWLLALEAWLRSHGGAPLRRSLWAFWGVVALAGGVLLFGPVINPPLTLDDITDAASDATDQWIARDFDADYTITRAPDGRLQADVVETIDAFFPDDLAASEAGGIVRVLPTQYQGHALAPEAIEATLDGEPLAIDRAESSDQLTLTLDASRGASAGGNGDANSAAKLTGDHEFILSYTLHDLAYESVDEATGAPVDLLAWDVFGPSWPQAFSGLDVTVTLPDELDDSLVRQPRGILAWTLLGAGAWLEPEPDSPPGQVTYNFTNDQNMPPHAQARFTMAFADGTFTMPPPTPLFLVQTFGPLLPLVFLALTLLLALAARAVAWSDERGRPWFVAQFSPPDGVSARTAAQILGTPRPLELATALTSAQRASKADRRDRFEAAARAANRTGRAGDRMRALLVYLRAPERGVQLTEGFRRIPSGFVRDLFIAAPLALTLLQWGIVRQLSHQTTLAVVWWPVAFVLVSSAVSIVVLAIALSARPLTRSGALVKQHLQGIAVFAERTQLLERATVSDKLLPYVVLTENPRTAGRRVAELIAHDLGDARAGSGWRTLDFVSGPRILLRTVAVLLLAGAITGAALLPNPYPRSFDPLSYSGDIPGTYFNTVDSAEIAAELARTDDGRAHLTVTETLTVSFDDGGSAVPQFTQQWPDRIEGQDVGLQVSDVRVDGQGAPYTTSRDGDTLLLATRFTEVLSGAHEVQIDYTVDSAAVAAANQAGTVVDRVRWAALLEGWEYSSQWGNDPATDPLTIEFRMSDDLSALATAAGWITEDTDAYQSPRQWAETVIPFGSFGTDEASTTSESSSARDAASEHRLDLRETDSGYPFELTVTDLGVLADFPAGTFAGPDAGALQLQQVRSVLPMVFVLGLGGVALGIGILSVVAARIRGSRRLRPGALRDAIWWLGTSTAVSTVWLFVWASSDMPDDWPEFPPLGIAALAAILGGTLSLLFTLREQPRPAGGSTAASGSRTASDTRAATAALKPRSRRRPGRRRR</sequence>
<feature type="compositionally biased region" description="Low complexity" evidence="1">
    <location>
        <begin position="826"/>
        <end position="840"/>
    </location>
</feature>
<accession>A0ABT2GUW3</accession>
<feature type="transmembrane region" description="Helical" evidence="2">
    <location>
        <begin position="458"/>
        <end position="478"/>
    </location>
</feature>
<feature type="compositionally biased region" description="Low complexity" evidence="1">
    <location>
        <begin position="991"/>
        <end position="1012"/>
    </location>
</feature>
<feature type="transmembrane region" description="Helical" evidence="2">
    <location>
        <begin position="490"/>
        <end position="512"/>
    </location>
</feature>
<evidence type="ECO:0000313" key="4">
    <source>
        <dbReference type="EMBL" id="MCS5720005.1"/>
    </source>
</evidence>
<evidence type="ECO:0000256" key="2">
    <source>
        <dbReference type="SAM" id="Phobius"/>
    </source>
</evidence>
<proteinExistence type="predicted"/>
<reference evidence="4" key="1">
    <citation type="submission" date="2022-08" db="EMBL/GenBank/DDBJ databases">
        <authorList>
            <person name="Deng Y."/>
            <person name="Han X.-F."/>
            <person name="Zhang Y.-Q."/>
        </authorList>
    </citation>
    <scope>NUCLEOTIDE SEQUENCE</scope>
    <source>
        <strain evidence="4">CPCC 205763</strain>
    </source>
</reference>
<feature type="region of interest" description="Disordered" evidence="1">
    <location>
        <begin position="988"/>
        <end position="1026"/>
    </location>
</feature>
<evidence type="ECO:0000256" key="1">
    <source>
        <dbReference type="SAM" id="MobiDB-lite"/>
    </source>
</evidence>
<dbReference type="RefSeq" id="WP_259509690.1">
    <property type="nucleotide sequence ID" value="NZ_JANLCM010000002.1"/>
</dbReference>
<dbReference type="EMBL" id="JANLCM010000002">
    <property type="protein sequence ID" value="MCS5720005.1"/>
    <property type="molecule type" value="Genomic_DNA"/>
</dbReference>
<keyword evidence="2" id="KW-0472">Membrane</keyword>
<gene>
    <name evidence="4" type="ORF">N1027_17880</name>
</gene>
<keyword evidence="2" id="KW-1133">Transmembrane helix</keyword>
<feature type="region of interest" description="Disordered" evidence="1">
    <location>
        <begin position="1"/>
        <end position="26"/>
    </location>
</feature>
<feature type="transmembrane region" description="Helical" evidence="2">
    <location>
        <begin position="965"/>
        <end position="984"/>
    </location>
</feature>
<keyword evidence="5" id="KW-1185">Reference proteome</keyword>
<protein>
    <submittedName>
        <fullName evidence="4">DUF2207 domain-containing protein</fullName>
    </submittedName>
</protein>
<comment type="caution">
    <text evidence="4">The sequence shown here is derived from an EMBL/GenBank/DDBJ whole genome shotgun (WGS) entry which is preliminary data.</text>
</comment>
<feature type="compositionally biased region" description="Basic residues" evidence="1">
    <location>
        <begin position="1015"/>
        <end position="1026"/>
    </location>
</feature>